<evidence type="ECO:0000313" key="2">
    <source>
        <dbReference type="Proteomes" id="UP000789759"/>
    </source>
</evidence>
<gene>
    <name evidence="1" type="ORF">CPELLU_LOCUS14068</name>
</gene>
<dbReference type="AlphaFoldDB" id="A0A9N9ILA7"/>
<evidence type="ECO:0000313" key="1">
    <source>
        <dbReference type="EMBL" id="CAG8740679.1"/>
    </source>
</evidence>
<organism evidence="1 2">
    <name type="scientific">Cetraspora pellucida</name>
    <dbReference type="NCBI Taxonomy" id="1433469"/>
    <lineage>
        <taxon>Eukaryota</taxon>
        <taxon>Fungi</taxon>
        <taxon>Fungi incertae sedis</taxon>
        <taxon>Mucoromycota</taxon>
        <taxon>Glomeromycotina</taxon>
        <taxon>Glomeromycetes</taxon>
        <taxon>Diversisporales</taxon>
        <taxon>Gigasporaceae</taxon>
        <taxon>Cetraspora</taxon>
    </lineage>
</organism>
<sequence length="65" mass="7480">YVYNGYILSCQYVGRLSSVYWLLPSHSVSVRCRYIVSRGDTFLSIHWLSFTRYVGGQTISQSPPN</sequence>
<reference evidence="1" key="1">
    <citation type="submission" date="2021-06" db="EMBL/GenBank/DDBJ databases">
        <authorList>
            <person name="Kallberg Y."/>
            <person name="Tangrot J."/>
            <person name="Rosling A."/>
        </authorList>
    </citation>
    <scope>NUCLEOTIDE SEQUENCE</scope>
    <source>
        <strain evidence="1">FL966</strain>
    </source>
</reference>
<protein>
    <submittedName>
        <fullName evidence="1">9247_t:CDS:1</fullName>
    </submittedName>
</protein>
<dbReference type="Proteomes" id="UP000789759">
    <property type="component" value="Unassembled WGS sequence"/>
</dbReference>
<feature type="non-terminal residue" evidence="1">
    <location>
        <position position="1"/>
    </location>
</feature>
<accession>A0A9N9ILA7</accession>
<proteinExistence type="predicted"/>
<feature type="non-terminal residue" evidence="1">
    <location>
        <position position="65"/>
    </location>
</feature>
<keyword evidence="2" id="KW-1185">Reference proteome</keyword>
<comment type="caution">
    <text evidence="1">The sequence shown here is derived from an EMBL/GenBank/DDBJ whole genome shotgun (WGS) entry which is preliminary data.</text>
</comment>
<dbReference type="EMBL" id="CAJVQA010016036">
    <property type="protein sequence ID" value="CAG8740679.1"/>
    <property type="molecule type" value="Genomic_DNA"/>
</dbReference>
<name>A0A9N9ILA7_9GLOM</name>